<keyword evidence="2" id="KW-1185">Reference proteome</keyword>
<accession>A0A7W9NEX8</accession>
<name>A0A7W9NEX8_9PSEU</name>
<gene>
    <name evidence="1" type="ORF">BJ998_001286</name>
</gene>
<protein>
    <submittedName>
        <fullName evidence="1">Uncharacterized protein</fullName>
    </submittedName>
</protein>
<sequence length="77" mass="7960">MREGQAVEDALRLGVGLQGGGQIGRYLDLAGSCVERDVDIDLVPGLDAGGSAVLGAERDQELSGIRNCPPLVATVLR</sequence>
<dbReference type="EMBL" id="JACHIR010000001">
    <property type="protein sequence ID" value="MBB5890090.1"/>
    <property type="molecule type" value="Genomic_DNA"/>
</dbReference>
<reference evidence="1 2" key="1">
    <citation type="submission" date="2020-08" db="EMBL/GenBank/DDBJ databases">
        <title>Sequencing the genomes of 1000 actinobacteria strains.</title>
        <authorList>
            <person name="Klenk H.-P."/>
        </authorList>
    </citation>
    <scope>NUCLEOTIDE SEQUENCE [LARGE SCALE GENOMIC DNA]</scope>
    <source>
        <strain evidence="1 2">DSM 43851</strain>
    </source>
</reference>
<evidence type="ECO:0000313" key="1">
    <source>
        <dbReference type="EMBL" id="MBB5890090.1"/>
    </source>
</evidence>
<organism evidence="1 2">
    <name type="scientific">Kutzneria kofuensis</name>
    <dbReference type="NCBI Taxonomy" id="103725"/>
    <lineage>
        <taxon>Bacteria</taxon>
        <taxon>Bacillati</taxon>
        <taxon>Actinomycetota</taxon>
        <taxon>Actinomycetes</taxon>
        <taxon>Pseudonocardiales</taxon>
        <taxon>Pseudonocardiaceae</taxon>
        <taxon>Kutzneria</taxon>
    </lineage>
</organism>
<proteinExistence type="predicted"/>
<evidence type="ECO:0000313" key="2">
    <source>
        <dbReference type="Proteomes" id="UP000585638"/>
    </source>
</evidence>
<dbReference type="Proteomes" id="UP000585638">
    <property type="component" value="Unassembled WGS sequence"/>
</dbReference>
<dbReference type="AlphaFoldDB" id="A0A7W9NEX8"/>
<comment type="caution">
    <text evidence="1">The sequence shown here is derived from an EMBL/GenBank/DDBJ whole genome shotgun (WGS) entry which is preliminary data.</text>
</comment>